<comment type="caution">
    <text evidence="2">The sequence shown here is derived from an EMBL/GenBank/DDBJ whole genome shotgun (WGS) entry which is preliminary data.</text>
</comment>
<evidence type="ECO:0000313" key="3">
    <source>
        <dbReference type="Proteomes" id="UP000823749"/>
    </source>
</evidence>
<name>A0AAV6KBG1_9ERIC</name>
<evidence type="ECO:0000256" key="1">
    <source>
        <dbReference type="SAM" id="MobiDB-lite"/>
    </source>
</evidence>
<sequence>MWMLLPDSMKQSQADLFLETYQVLDLEMSRLREILRWQGSAASKDIVFYLQLAADMQRFSRPERCINGPTKTYRWCVGRRGGGRGQVGANVSSKVGSSSPPHGIIREPSGLSGETGRKERTNKPEEGSWGEEGRVYRCFGEFVSSDYNSGGRSSEQEVLDRCFGGKQVIDLEERENIKPESAAKDDVLGDEELNASWTPAFETYNGRSITYTDCAGLSSSVAYRILREGSLLRDVKEALKEVVKLIGEIALPNTWCCAPALVELASAPCFGEQVLRSRRGLALGQVSERSLSEHWMAWGWIVSRGLEKGRVSLGQSFESPNDLLGRDDLVGNAPKGGWPLGGQVPEVVIKQSL</sequence>
<organism evidence="2 3">
    <name type="scientific">Rhododendron griersonianum</name>
    <dbReference type="NCBI Taxonomy" id="479676"/>
    <lineage>
        <taxon>Eukaryota</taxon>
        <taxon>Viridiplantae</taxon>
        <taxon>Streptophyta</taxon>
        <taxon>Embryophyta</taxon>
        <taxon>Tracheophyta</taxon>
        <taxon>Spermatophyta</taxon>
        <taxon>Magnoliopsida</taxon>
        <taxon>eudicotyledons</taxon>
        <taxon>Gunneridae</taxon>
        <taxon>Pentapetalae</taxon>
        <taxon>asterids</taxon>
        <taxon>Ericales</taxon>
        <taxon>Ericaceae</taxon>
        <taxon>Ericoideae</taxon>
        <taxon>Rhodoreae</taxon>
        <taxon>Rhododendron</taxon>
    </lineage>
</organism>
<dbReference type="Proteomes" id="UP000823749">
    <property type="component" value="Chromosome 5"/>
</dbReference>
<accession>A0AAV6KBG1</accession>
<feature type="compositionally biased region" description="Basic and acidic residues" evidence="1">
    <location>
        <begin position="115"/>
        <end position="130"/>
    </location>
</feature>
<evidence type="ECO:0000313" key="2">
    <source>
        <dbReference type="EMBL" id="KAG5549647.1"/>
    </source>
</evidence>
<protein>
    <submittedName>
        <fullName evidence="2">Uncharacterized protein</fullName>
    </submittedName>
</protein>
<keyword evidence="3" id="KW-1185">Reference proteome</keyword>
<gene>
    <name evidence="2" type="ORF">RHGRI_014826</name>
</gene>
<reference evidence="2" key="1">
    <citation type="submission" date="2020-08" db="EMBL/GenBank/DDBJ databases">
        <title>Plant Genome Project.</title>
        <authorList>
            <person name="Zhang R.-G."/>
        </authorList>
    </citation>
    <scope>NUCLEOTIDE SEQUENCE</scope>
    <source>
        <strain evidence="2">WSP0</strain>
        <tissue evidence="2">Leaf</tissue>
    </source>
</reference>
<dbReference type="EMBL" id="JACTNZ010000005">
    <property type="protein sequence ID" value="KAG5549647.1"/>
    <property type="molecule type" value="Genomic_DNA"/>
</dbReference>
<feature type="region of interest" description="Disordered" evidence="1">
    <location>
        <begin position="87"/>
        <end position="130"/>
    </location>
</feature>
<dbReference type="AlphaFoldDB" id="A0AAV6KBG1"/>
<proteinExistence type="predicted"/>
<feature type="compositionally biased region" description="Polar residues" evidence="1">
    <location>
        <begin position="89"/>
        <end position="100"/>
    </location>
</feature>